<feature type="domain" description="Peptidase M20 dimerisation" evidence="4">
    <location>
        <begin position="185"/>
        <end position="278"/>
    </location>
</feature>
<comment type="similarity">
    <text evidence="1">Belongs to the peptidase M20 family.</text>
</comment>
<proteinExistence type="inferred from homology"/>
<protein>
    <submittedName>
        <fullName evidence="5">Amidohydrolase</fullName>
    </submittedName>
</protein>
<keyword evidence="6" id="KW-1185">Reference proteome</keyword>
<name>A0A843YW96_9BURK</name>
<feature type="binding site" evidence="3">
    <location>
        <position position="101"/>
    </location>
    <ligand>
        <name>Mn(2+)</name>
        <dbReference type="ChEBI" id="CHEBI:29035"/>
        <label>2</label>
    </ligand>
</feature>
<comment type="caution">
    <text evidence="5">The sequence shown here is derived from an EMBL/GenBank/DDBJ whole genome shotgun (WGS) entry which is preliminary data.</text>
</comment>
<evidence type="ECO:0000313" key="5">
    <source>
        <dbReference type="EMBL" id="MQR01561.1"/>
    </source>
</evidence>
<dbReference type="InterPro" id="IPR036264">
    <property type="entry name" value="Bact_exopeptidase_dim_dom"/>
</dbReference>
<dbReference type="GO" id="GO:0016787">
    <property type="term" value="F:hydrolase activity"/>
    <property type="evidence" value="ECO:0007669"/>
    <property type="project" value="UniProtKB-KW"/>
</dbReference>
<comment type="cofactor">
    <cofactor evidence="3">
        <name>Mn(2+)</name>
        <dbReference type="ChEBI" id="CHEBI:29035"/>
    </cofactor>
    <text evidence="3">The Mn(2+) ion enhances activity.</text>
</comment>
<dbReference type="Gene3D" id="3.30.70.360">
    <property type="match status" value="1"/>
</dbReference>
<dbReference type="SUPFAM" id="SSF53187">
    <property type="entry name" value="Zn-dependent exopeptidases"/>
    <property type="match status" value="1"/>
</dbReference>
<gene>
    <name evidence="5" type="ORF">GEV47_12845</name>
</gene>
<dbReference type="SUPFAM" id="SSF55031">
    <property type="entry name" value="Bacterial exopeptidase dimerisation domain"/>
    <property type="match status" value="1"/>
</dbReference>
<dbReference type="NCBIfam" id="TIGR01891">
    <property type="entry name" value="amidohydrolases"/>
    <property type="match status" value="1"/>
</dbReference>
<feature type="binding site" evidence="3">
    <location>
        <position position="136"/>
    </location>
    <ligand>
        <name>Mn(2+)</name>
        <dbReference type="ChEBI" id="CHEBI:29035"/>
        <label>2</label>
    </ligand>
</feature>
<dbReference type="CDD" id="cd05666">
    <property type="entry name" value="M20_Acy1-like"/>
    <property type="match status" value="1"/>
</dbReference>
<keyword evidence="3" id="KW-0479">Metal-binding</keyword>
<dbReference type="InterPro" id="IPR017439">
    <property type="entry name" value="Amidohydrolase"/>
</dbReference>
<sequence length="398" mass="43321">MKLIDAIVQSHAEIQAIRRDIHAHPELCYEEDRTADLVVSKLTEWDIPFVRGLGKTGVVGMIQHGSSSRSIGLRADMDALPMAELNTFAHASTYAGKMHGCGHDGHTAMLLGAAKYLSKQRHFDGTVYLIFQPAEEGGAGAKRMIEDGLFEKCPMDAVFGMHNFPGVATGAFAVKSGAMMASSNEFELTIIGKGSHAAQPQNSIDPVMIAVQIAQSWQTVITRNRNPIDPAVLSITQIHAGTAINVIPDEAKLIGTVRTFSMETTDLIEHRMREIALHTAAAFGAAIEFTFHRNYPPLVNHEKETAFAIEVMRAMSDEDNVNVAFEPTLGSEDFAFMLQHKPGCYVILGNGSGDHRTKGHGLGPCHLHNGSYDFNDELLSIGSSYWVHLAEAYLKPAA</sequence>
<dbReference type="OrthoDB" id="8875216at2"/>
<dbReference type="PIRSF" id="PIRSF005962">
    <property type="entry name" value="Pept_M20D_amidohydro"/>
    <property type="match status" value="1"/>
</dbReference>
<evidence type="ECO:0000256" key="2">
    <source>
        <dbReference type="ARBA" id="ARBA00022801"/>
    </source>
</evidence>
<feature type="binding site" evidence="3">
    <location>
        <position position="368"/>
    </location>
    <ligand>
        <name>Mn(2+)</name>
        <dbReference type="ChEBI" id="CHEBI:29035"/>
        <label>2</label>
    </ligand>
</feature>
<dbReference type="RefSeq" id="WP_153235173.1">
    <property type="nucleotide sequence ID" value="NZ_WINI01000007.1"/>
</dbReference>
<dbReference type="GO" id="GO:0046872">
    <property type="term" value="F:metal ion binding"/>
    <property type="evidence" value="ECO:0007669"/>
    <property type="project" value="UniProtKB-KW"/>
</dbReference>
<organism evidence="5 6">
    <name type="scientific">Glaciimonas soli</name>
    <dbReference type="NCBI Taxonomy" id="2590999"/>
    <lineage>
        <taxon>Bacteria</taxon>
        <taxon>Pseudomonadati</taxon>
        <taxon>Pseudomonadota</taxon>
        <taxon>Betaproteobacteria</taxon>
        <taxon>Burkholderiales</taxon>
        <taxon>Oxalobacteraceae</taxon>
        <taxon>Glaciimonas</taxon>
    </lineage>
</organism>
<dbReference type="AlphaFoldDB" id="A0A843YW96"/>
<feature type="binding site" evidence="3">
    <location>
        <position position="103"/>
    </location>
    <ligand>
        <name>Mn(2+)</name>
        <dbReference type="ChEBI" id="CHEBI:29035"/>
        <label>2</label>
    </ligand>
</feature>
<dbReference type="EMBL" id="WINI01000007">
    <property type="protein sequence ID" value="MQR01561.1"/>
    <property type="molecule type" value="Genomic_DNA"/>
</dbReference>
<feature type="binding site" evidence="3">
    <location>
        <position position="162"/>
    </location>
    <ligand>
        <name>Mn(2+)</name>
        <dbReference type="ChEBI" id="CHEBI:29035"/>
        <label>2</label>
    </ligand>
</feature>
<evidence type="ECO:0000256" key="3">
    <source>
        <dbReference type="PIRSR" id="PIRSR005962-1"/>
    </source>
</evidence>
<keyword evidence="3" id="KW-0464">Manganese</keyword>
<dbReference type="InterPro" id="IPR002933">
    <property type="entry name" value="Peptidase_M20"/>
</dbReference>
<dbReference type="Pfam" id="PF07687">
    <property type="entry name" value="M20_dimer"/>
    <property type="match status" value="1"/>
</dbReference>
<dbReference type="PANTHER" id="PTHR11014">
    <property type="entry name" value="PEPTIDASE M20 FAMILY MEMBER"/>
    <property type="match status" value="1"/>
</dbReference>
<dbReference type="Proteomes" id="UP000451565">
    <property type="component" value="Unassembled WGS sequence"/>
</dbReference>
<accession>A0A843YW96</accession>
<reference evidence="5 6" key="1">
    <citation type="submission" date="2019-10" db="EMBL/GenBank/DDBJ databases">
        <title>Glaciimonas soli sp. nov., a psychrophilic bacterium isolated from the forest soil of a high elevation mountain in Taiwan.</title>
        <authorList>
            <person name="Wang L.-T."/>
            <person name="Shieh W.Y."/>
        </authorList>
    </citation>
    <scope>NUCLEOTIDE SEQUENCE [LARGE SCALE GENOMIC DNA]</scope>
    <source>
        <strain evidence="5 6">GS1</strain>
    </source>
</reference>
<dbReference type="Gene3D" id="3.40.630.10">
    <property type="entry name" value="Zn peptidases"/>
    <property type="match status" value="1"/>
</dbReference>
<keyword evidence="2 5" id="KW-0378">Hydrolase</keyword>
<dbReference type="InterPro" id="IPR011650">
    <property type="entry name" value="Peptidase_M20_dimer"/>
</dbReference>
<dbReference type="PANTHER" id="PTHR11014:SF63">
    <property type="entry name" value="METALLOPEPTIDASE, PUTATIVE (AFU_ORTHOLOGUE AFUA_6G09600)-RELATED"/>
    <property type="match status" value="1"/>
</dbReference>
<dbReference type="FunFam" id="3.30.70.360:FF:000014">
    <property type="entry name" value="N-acyl-L-amino acid amidohydrolase"/>
    <property type="match status" value="1"/>
</dbReference>
<dbReference type="Pfam" id="PF01546">
    <property type="entry name" value="Peptidase_M20"/>
    <property type="match status" value="1"/>
</dbReference>
<evidence type="ECO:0000259" key="4">
    <source>
        <dbReference type="Pfam" id="PF07687"/>
    </source>
</evidence>
<evidence type="ECO:0000256" key="1">
    <source>
        <dbReference type="ARBA" id="ARBA00006153"/>
    </source>
</evidence>
<evidence type="ECO:0000313" key="6">
    <source>
        <dbReference type="Proteomes" id="UP000451565"/>
    </source>
</evidence>